<accession>A0A5S9P7V8</accession>
<evidence type="ECO:0000313" key="3">
    <source>
        <dbReference type="Proteomes" id="UP000434580"/>
    </source>
</evidence>
<gene>
    <name evidence="2" type="ORF">DPBNPPHM_03737</name>
</gene>
<name>A0A5S9P7V8_9GAMM</name>
<proteinExistence type="predicted"/>
<keyword evidence="1" id="KW-0812">Transmembrane</keyword>
<dbReference type="EMBL" id="CACSII010000007">
    <property type="protein sequence ID" value="CAA0099618.1"/>
    <property type="molecule type" value="Genomic_DNA"/>
</dbReference>
<protein>
    <submittedName>
        <fullName evidence="2">Uncharacterized protein</fullName>
    </submittedName>
</protein>
<dbReference type="AlphaFoldDB" id="A0A5S9P7V8"/>
<feature type="transmembrane region" description="Helical" evidence="1">
    <location>
        <begin position="104"/>
        <end position="126"/>
    </location>
</feature>
<organism evidence="2 3">
    <name type="scientific">BD1-7 clade bacterium</name>
    <dbReference type="NCBI Taxonomy" id="2029982"/>
    <lineage>
        <taxon>Bacteria</taxon>
        <taxon>Pseudomonadati</taxon>
        <taxon>Pseudomonadota</taxon>
        <taxon>Gammaproteobacteria</taxon>
        <taxon>Cellvibrionales</taxon>
        <taxon>Spongiibacteraceae</taxon>
        <taxon>BD1-7 clade</taxon>
    </lineage>
</organism>
<evidence type="ECO:0000256" key="1">
    <source>
        <dbReference type="SAM" id="Phobius"/>
    </source>
</evidence>
<evidence type="ECO:0000313" key="2">
    <source>
        <dbReference type="EMBL" id="CAA0099618.1"/>
    </source>
</evidence>
<dbReference type="Proteomes" id="UP000434580">
    <property type="component" value="Unassembled WGS sequence"/>
</dbReference>
<feature type="transmembrane region" description="Helical" evidence="1">
    <location>
        <begin position="199"/>
        <end position="220"/>
    </location>
</feature>
<feature type="transmembrane region" description="Helical" evidence="1">
    <location>
        <begin position="7"/>
        <end position="25"/>
    </location>
</feature>
<feature type="transmembrane region" description="Helical" evidence="1">
    <location>
        <begin position="31"/>
        <end position="58"/>
    </location>
</feature>
<keyword evidence="1" id="KW-1133">Transmembrane helix</keyword>
<sequence length="227" mass="25835">MRHREGLIVTALILLLLIFWLGFLFHSSDTFAGTLIGNAFGITGAVLMLVPLGIYMAVKRQPILRKWVTRRISLEQLLLIHIYTALSGAILVVIHTGHKFYSPLGITLTSTVLVVSLSGYVGRYLLMYLNQGIQEKQNELSELNLRLKRLLQYRRLYQRPGINSPIRRLSHVIADIETAVTLNDKLTAWFQRWHKFHQVIASALVLMLGFHVSAGIYYGLRWLSEGP</sequence>
<reference evidence="2 3" key="1">
    <citation type="submission" date="2019-11" db="EMBL/GenBank/DDBJ databases">
        <authorList>
            <person name="Holert J."/>
        </authorList>
    </citation>
    <scope>NUCLEOTIDE SEQUENCE [LARGE SCALE GENOMIC DNA]</scope>
    <source>
        <strain evidence="2">BC5_2</strain>
    </source>
</reference>
<keyword evidence="1" id="KW-0472">Membrane</keyword>
<feature type="transmembrane region" description="Helical" evidence="1">
    <location>
        <begin position="78"/>
        <end position="98"/>
    </location>
</feature>
<dbReference type="OrthoDB" id="128751at2"/>